<organism evidence="1 2">
    <name type="scientific">Dyadobacter koreensis</name>
    <dbReference type="NCBI Taxonomy" id="408657"/>
    <lineage>
        <taxon>Bacteria</taxon>
        <taxon>Pseudomonadati</taxon>
        <taxon>Bacteroidota</taxon>
        <taxon>Cytophagia</taxon>
        <taxon>Cytophagales</taxon>
        <taxon>Spirosomataceae</taxon>
        <taxon>Dyadobacter</taxon>
    </lineage>
</organism>
<dbReference type="Proteomes" id="UP000199532">
    <property type="component" value="Unassembled WGS sequence"/>
</dbReference>
<evidence type="ECO:0008006" key="3">
    <source>
        <dbReference type="Google" id="ProtNLM"/>
    </source>
</evidence>
<dbReference type="InterPro" id="IPR016776">
    <property type="entry name" value="ApeP-like_dehydratase"/>
</dbReference>
<protein>
    <recommendedName>
        <fullName evidence="3">3-hydroxymyristoyl/3-hydroxydecanoyl-(Acyl carrier protein) dehydratase</fullName>
    </recommendedName>
</protein>
<reference evidence="1 2" key="1">
    <citation type="submission" date="2016-10" db="EMBL/GenBank/DDBJ databases">
        <authorList>
            <person name="de Groot N.N."/>
        </authorList>
    </citation>
    <scope>NUCLEOTIDE SEQUENCE [LARGE SCALE GENOMIC DNA]</scope>
    <source>
        <strain evidence="1 2">DSM 19938</strain>
    </source>
</reference>
<name>A0A1H6T4H6_9BACT</name>
<dbReference type="Pfam" id="PF22817">
    <property type="entry name" value="ApeP-like"/>
    <property type="match status" value="1"/>
</dbReference>
<dbReference type="EMBL" id="FNXY01000003">
    <property type="protein sequence ID" value="SEI71987.1"/>
    <property type="molecule type" value="Genomic_DNA"/>
</dbReference>
<evidence type="ECO:0000313" key="1">
    <source>
        <dbReference type="EMBL" id="SEI71987.1"/>
    </source>
</evidence>
<dbReference type="InterPro" id="IPR029069">
    <property type="entry name" value="HotDog_dom_sf"/>
</dbReference>
<evidence type="ECO:0000313" key="2">
    <source>
        <dbReference type="Proteomes" id="UP000199532"/>
    </source>
</evidence>
<dbReference type="RefSeq" id="WP_090334890.1">
    <property type="nucleotide sequence ID" value="NZ_FNXY01000003.1"/>
</dbReference>
<dbReference type="AlphaFoldDB" id="A0A1H6T4H6"/>
<proteinExistence type="predicted"/>
<dbReference type="OrthoDB" id="826697at2"/>
<dbReference type="SUPFAM" id="SSF54637">
    <property type="entry name" value="Thioesterase/thiol ester dehydrase-isomerase"/>
    <property type="match status" value="1"/>
</dbReference>
<gene>
    <name evidence="1" type="ORF">SAMN04487995_1863</name>
</gene>
<dbReference type="Gene3D" id="3.10.129.10">
    <property type="entry name" value="Hotdog Thioesterase"/>
    <property type="match status" value="1"/>
</dbReference>
<accession>A0A1H6T4H6</accession>
<dbReference type="STRING" id="408657.SAMN04487995_1863"/>
<sequence length="138" mass="15518">MIVKKERIADIIPHRPPFVMIDNLIEVSESRFESDFFIDEDNILVRSGSMEESGLIENIAQTCAAGFGYLDREKEGEPRIGFIGAVSKLELFELPLAHSTIHTIVTPTHQLGNIFLVKGENYCNGRKLLECEIKIVVT</sequence>
<keyword evidence="2" id="KW-1185">Reference proteome</keyword>